<name>A0A2H3E3E2_ARMGA</name>
<dbReference type="EMBL" id="KZ293651">
    <property type="protein sequence ID" value="PBK95857.1"/>
    <property type="molecule type" value="Genomic_DNA"/>
</dbReference>
<reference evidence="3" key="1">
    <citation type="journal article" date="2017" name="Nat. Ecol. Evol.">
        <title>Genome expansion and lineage-specific genetic innovations in the forest pathogenic fungi Armillaria.</title>
        <authorList>
            <person name="Sipos G."/>
            <person name="Prasanna A.N."/>
            <person name="Walter M.C."/>
            <person name="O'Connor E."/>
            <person name="Balint B."/>
            <person name="Krizsan K."/>
            <person name="Kiss B."/>
            <person name="Hess J."/>
            <person name="Varga T."/>
            <person name="Slot J."/>
            <person name="Riley R."/>
            <person name="Boka B."/>
            <person name="Rigling D."/>
            <person name="Barry K."/>
            <person name="Lee J."/>
            <person name="Mihaltcheva S."/>
            <person name="LaButti K."/>
            <person name="Lipzen A."/>
            <person name="Waldron R."/>
            <person name="Moloney N.M."/>
            <person name="Sperisen C."/>
            <person name="Kredics L."/>
            <person name="Vagvoelgyi C."/>
            <person name="Patrignani A."/>
            <person name="Fitzpatrick D."/>
            <person name="Nagy I."/>
            <person name="Doyle S."/>
            <person name="Anderson J.B."/>
            <person name="Grigoriev I.V."/>
            <person name="Gueldener U."/>
            <person name="Muensterkoetter M."/>
            <person name="Nagy L.G."/>
        </authorList>
    </citation>
    <scope>NUCLEOTIDE SEQUENCE [LARGE SCALE GENOMIC DNA]</scope>
    <source>
        <strain evidence="3">Ar21-2</strain>
    </source>
</reference>
<accession>A0A2H3E3E2</accession>
<dbReference type="InParanoid" id="A0A2H3E3E2"/>
<dbReference type="Proteomes" id="UP000217790">
    <property type="component" value="Unassembled WGS sequence"/>
</dbReference>
<feature type="signal peptide" evidence="1">
    <location>
        <begin position="1"/>
        <end position="21"/>
    </location>
</feature>
<gene>
    <name evidence="2" type="ORF">ARMGADRAFT_1077374</name>
</gene>
<keyword evidence="1" id="KW-0732">Signal</keyword>
<dbReference type="AlphaFoldDB" id="A0A2H3E3E2"/>
<sequence length="158" mass="16572">MSVVLIVSFPVFVAWTTISVGAETFLTESSVHTPVKLRLVCISTASPSTSSVSSLLHIPMLRHKAPVFDIESENTSLELAAITVEITSGPSVCTIPTSHIQGKASKEGNRDAPNAIAIFPVDGGPANDIARPAIRPSCNTSIIPPGLGLPNHSVKIRP</sequence>
<keyword evidence="3" id="KW-1185">Reference proteome</keyword>
<protein>
    <recommendedName>
        <fullName evidence="4">Secreted protein</fullName>
    </recommendedName>
</protein>
<evidence type="ECO:0008006" key="4">
    <source>
        <dbReference type="Google" id="ProtNLM"/>
    </source>
</evidence>
<evidence type="ECO:0000313" key="3">
    <source>
        <dbReference type="Proteomes" id="UP000217790"/>
    </source>
</evidence>
<evidence type="ECO:0000256" key="1">
    <source>
        <dbReference type="SAM" id="SignalP"/>
    </source>
</evidence>
<organism evidence="2 3">
    <name type="scientific">Armillaria gallica</name>
    <name type="common">Bulbous honey fungus</name>
    <name type="synonym">Armillaria bulbosa</name>
    <dbReference type="NCBI Taxonomy" id="47427"/>
    <lineage>
        <taxon>Eukaryota</taxon>
        <taxon>Fungi</taxon>
        <taxon>Dikarya</taxon>
        <taxon>Basidiomycota</taxon>
        <taxon>Agaricomycotina</taxon>
        <taxon>Agaricomycetes</taxon>
        <taxon>Agaricomycetidae</taxon>
        <taxon>Agaricales</taxon>
        <taxon>Marasmiineae</taxon>
        <taxon>Physalacriaceae</taxon>
        <taxon>Armillaria</taxon>
    </lineage>
</organism>
<evidence type="ECO:0000313" key="2">
    <source>
        <dbReference type="EMBL" id="PBK95857.1"/>
    </source>
</evidence>
<proteinExistence type="predicted"/>
<feature type="chain" id="PRO_5013796470" description="Secreted protein" evidence="1">
    <location>
        <begin position="22"/>
        <end position="158"/>
    </location>
</feature>